<accession>A0A545AMZ6</accession>
<dbReference type="OrthoDB" id="4350726at2"/>
<comment type="caution">
    <text evidence="1">The sequence shown here is derived from an EMBL/GenBank/DDBJ whole genome shotgun (WGS) entry which is preliminary data.</text>
</comment>
<sequence length="108" mass="11818">MTTPIGNETRSNFLTRALEWLRAGYPAGVPRQDYVVLLGLLRRKLTEHEVRQIASDLSMLAIQGEEITTDDVEKLISQATLDEASAEDVARVSARLAAGGWPLADAPE</sequence>
<gene>
    <name evidence="1" type="ORF">FL583_23695</name>
</gene>
<keyword evidence="2" id="KW-1185">Reference proteome</keyword>
<evidence type="ECO:0000313" key="2">
    <source>
        <dbReference type="Proteomes" id="UP000317982"/>
    </source>
</evidence>
<evidence type="ECO:0000313" key="1">
    <source>
        <dbReference type="EMBL" id="TQS42692.1"/>
    </source>
</evidence>
<dbReference type="Gene3D" id="6.10.140.2080">
    <property type="match status" value="1"/>
</dbReference>
<dbReference type="InParanoid" id="A0A545AMZ6"/>
<dbReference type="Pfam" id="PF11829">
    <property type="entry name" value="DUF3349"/>
    <property type="match status" value="1"/>
</dbReference>
<organism evidence="1 2">
    <name type="scientific">Cryptosporangium phraense</name>
    <dbReference type="NCBI Taxonomy" id="2593070"/>
    <lineage>
        <taxon>Bacteria</taxon>
        <taxon>Bacillati</taxon>
        <taxon>Actinomycetota</taxon>
        <taxon>Actinomycetes</taxon>
        <taxon>Cryptosporangiales</taxon>
        <taxon>Cryptosporangiaceae</taxon>
        <taxon>Cryptosporangium</taxon>
    </lineage>
</organism>
<protein>
    <submittedName>
        <fullName evidence="1">DUF3349 domain-containing protein</fullName>
    </submittedName>
</protein>
<reference evidence="1 2" key="1">
    <citation type="submission" date="2019-07" db="EMBL/GenBank/DDBJ databases">
        <title>Cryptosporangium phraense sp. nov., isolated from plant litter.</title>
        <authorList>
            <person name="Suriyachadkun C."/>
        </authorList>
    </citation>
    <scope>NUCLEOTIDE SEQUENCE [LARGE SCALE GENOMIC DNA]</scope>
    <source>
        <strain evidence="1 2">A-T 5661</strain>
    </source>
</reference>
<dbReference type="InterPro" id="IPR021784">
    <property type="entry name" value="DUF3349"/>
</dbReference>
<dbReference type="Gene3D" id="1.10.10.2390">
    <property type="match status" value="1"/>
</dbReference>
<dbReference type="Proteomes" id="UP000317982">
    <property type="component" value="Unassembled WGS sequence"/>
</dbReference>
<name>A0A545AMZ6_9ACTN</name>
<proteinExistence type="predicted"/>
<dbReference type="RefSeq" id="WP_142706999.1">
    <property type="nucleotide sequence ID" value="NZ_VIRS01000017.1"/>
</dbReference>
<dbReference type="EMBL" id="VIRS01000017">
    <property type="protein sequence ID" value="TQS42692.1"/>
    <property type="molecule type" value="Genomic_DNA"/>
</dbReference>
<dbReference type="AlphaFoldDB" id="A0A545AMZ6"/>